<feature type="non-terminal residue" evidence="1">
    <location>
        <position position="460"/>
    </location>
</feature>
<organism evidence="1">
    <name type="scientific">marine metagenome</name>
    <dbReference type="NCBI Taxonomy" id="408172"/>
    <lineage>
        <taxon>unclassified sequences</taxon>
        <taxon>metagenomes</taxon>
        <taxon>ecological metagenomes</taxon>
    </lineage>
</organism>
<gene>
    <name evidence="1" type="ORF">METZ01_LOCUS242984</name>
</gene>
<accession>A0A382HS60</accession>
<feature type="non-terminal residue" evidence="1">
    <location>
        <position position="1"/>
    </location>
</feature>
<proteinExistence type="predicted"/>
<protein>
    <submittedName>
        <fullName evidence="1">Uncharacterized protein</fullName>
    </submittedName>
</protein>
<dbReference type="EMBL" id="UINC01062985">
    <property type="protein sequence ID" value="SVB90130.1"/>
    <property type="molecule type" value="Genomic_DNA"/>
</dbReference>
<reference evidence="1" key="1">
    <citation type="submission" date="2018-05" db="EMBL/GenBank/DDBJ databases">
        <authorList>
            <person name="Lanie J.A."/>
            <person name="Ng W.-L."/>
            <person name="Kazmierczak K.M."/>
            <person name="Andrzejewski T.M."/>
            <person name="Davidsen T.M."/>
            <person name="Wayne K.J."/>
            <person name="Tettelin H."/>
            <person name="Glass J.I."/>
            <person name="Rusch D."/>
            <person name="Podicherti R."/>
            <person name="Tsui H.-C.T."/>
            <person name="Winkler M.E."/>
        </authorList>
    </citation>
    <scope>NUCLEOTIDE SEQUENCE</scope>
</reference>
<name>A0A382HS60_9ZZZZ</name>
<evidence type="ECO:0000313" key="1">
    <source>
        <dbReference type="EMBL" id="SVB90130.1"/>
    </source>
</evidence>
<dbReference type="AlphaFoldDB" id="A0A382HS60"/>
<sequence>NIIKGQLSSLISFKDQQTVISELADLSPDSDLIQSLSIKFKPLLQKELGLIKKTGGRNDAEGLASNYSAIMIAFQLNEQLTEVKLTHLTDDARKKAITKMTNSNINDIESALANIDTDNQKWEIKLLRNIQELASLSKQDKSTGTKLIKYREQITNLYLDKAKQTLQEERFDAADGYVDTVERFAPGLETLLDTRNAISSARDESERKAKVEANKSDFKIFTEANNIAEAEKLFEQLKADIPQTDTYITSEAPRLLADSYARLAQTNAEAKDYIAAFSLVTKGLELDLTNEMLRSLKDEYQAEANISELTELFKTSLTFPTDVRLKIDQIENYASATNSSAFRKNIASILAERIDTLKSKDENAAAGLAQTAARLFPASSILASLKNELKLKPWEGLSAANAAIAAGKLTEASKMKEDAAEKFGTHPQYIGFSRLLDDKKKEAENIYKIYQQDMESAGEE</sequence>